<sequence length="285" mass="31562">MSKIVLANEGVFPITKDKHDNPLKSIPATGMKTSGTIQGEGKLAGVPSLFIRLAGCNLRCMWSLPDGSFCRCDTPYASFEAEQELQLSQEDIFTLVQHNIGNLNHVVLTGGEPMLQHRHLAMLSGRLKEELQLHLSIETNGTIFAEDVAQHIDLFSISPKLKNSNPSAQKLAAYGLKPNGPLTYHAEKRRNIEVLQKYIDFCNASGKELQLKFVVGQPNDYIEIKEEFLAHLNNWNPADILLMPLGATPEELKTTSVMVAEMAISNGWRYAPRLHIDLFGSKAGV</sequence>
<evidence type="ECO:0000313" key="10">
    <source>
        <dbReference type="EMBL" id="RCW31055.1"/>
    </source>
</evidence>
<dbReference type="Gene3D" id="3.20.20.70">
    <property type="entry name" value="Aldolase class I"/>
    <property type="match status" value="1"/>
</dbReference>
<comment type="function">
    <text evidence="8">Catalyzes the complex heterocyclic radical-mediated conversion of 6-carboxy-5,6,7,8-tetrahydropterin (CPH4) to 7-carboxy-7-deazaguanine (CDG), a step common to the biosynthetic pathways of all 7-deazapurine-containing compounds.</text>
</comment>
<feature type="binding site" evidence="8">
    <location>
        <position position="109"/>
    </location>
    <ligand>
        <name>substrate</name>
    </ligand>
</feature>
<dbReference type="InterPro" id="IPR024924">
    <property type="entry name" value="7-CO-7-deazaguanine_synth-like"/>
</dbReference>
<feature type="binding site" evidence="8">
    <location>
        <position position="111"/>
    </location>
    <ligand>
        <name>S-adenosyl-L-methionine</name>
        <dbReference type="ChEBI" id="CHEBI:59789"/>
    </ligand>
</feature>
<keyword evidence="7 8" id="KW-0456">Lyase</keyword>
<feature type="binding site" evidence="8">
    <location>
        <position position="52"/>
    </location>
    <ligand>
        <name>substrate</name>
    </ligand>
</feature>
<comment type="caution">
    <text evidence="8">Lacks conserved residue(s) required for the propagation of feature annotation.</text>
</comment>
<dbReference type="AlphaFoldDB" id="A0A368USG9"/>
<keyword evidence="6 8" id="KW-0411">Iron-sulfur</keyword>
<feature type="binding site" evidence="8">
    <location>
        <begin position="158"/>
        <end position="160"/>
    </location>
    <ligand>
        <name>S-adenosyl-L-methionine</name>
        <dbReference type="ChEBI" id="CHEBI:59789"/>
    </ligand>
</feature>
<dbReference type="InterPro" id="IPR007197">
    <property type="entry name" value="rSAM"/>
</dbReference>
<keyword evidence="11" id="KW-1185">Reference proteome</keyword>
<keyword evidence="3 8" id="KW-0479">Metal-binding</keyword>
<comment type="cofactor">
    <cofactor evidence="8">
        <name>S-adenosyl-L-methionine</name>
        <dbReference type="ChEBI" id="CHEBI:59789"/>
    </cofactor>
    <text evidence="8">Binds 1 S-adenosyl-L-methionine per subunit.</text>
</comment>
<feature type="domain" description="Radical SAM core" evidence="9">
    <location>
        <begin position="43"/>
        <end position="282"/>
    </location>
</feature>
<dbReference type="GO" id="GO:0000287">
    <property type="term" value="F:magnesium ion binding"/>
    <property type="evidence" value="ECO:0007669"/>
    <property type="project" value="UniProtKB-UniRule"/>
</dbReference>
<evidence type="ECO:0000256" key="7">
    <source>
        <dbReference type="ARBA" id="ARBA00023239"/>
    </source>
</evidence>
<dbReference type="CDD" id="cd01335">
    <property type="entry name" value="Radical_SAM"/>
    <property type="match status" value="1"/>
</dbReference>
<evidence type="ECO:0000256" key="6">
    <source>
        <dbReference type="ARBA" id="ARBA00023014"/>
    </source>
</evidence>
<comment type="pathway">
    <text evidence="8">Purine metabolism; 7-cyano-7-deazaguanine biosynthesis.</text>
</comment>
<dbReference type="RefSeq" id="WP_114437508.1">
    <property type="nucleotide sequence ID" value="NZ_QPIZ01000019.1"/>
</dbReference>
<keyword evidence="1 8" id="KW-0004">4Fe-4S</keyword>
<proteinExistence type="inferred from homology"/>
<dbReference type="InterPro" id="IPR058240">
    <property type="entry name" value="rSAM_sf"/>
</dbReference>
<gene>
    <name evidence="8" type="primary">queE</name>
    <name evidence="10" type="ORF">DFO77_11921</name>
</gene>
<keyword evidence="2 8" id="KW-0949">S-adenosyl-L-methionine</keyword>
<dbReference type="PANTHER" id="PTHR42836">
    <property type="entry name" value="7-CARBOXY-7-DEAZAGUANINE SYNTHASE"/>
    <property type="match status" value="1"/>
</dbReference>
<keyword evidence="4 8" id="KW-0460">Magnesium</keyword>
<keyword evidence="5 8" id="KW-0408">Iron</keyword>
<dbReference type="EC" id="4.3.99.3" evidence="8"/>
<organism evidence="10 11">
    <name type="scientific">Marinilabilia salmonicolor</name>
    <dbReference type="NCBI Taxonomy" id="989"/>
    <lineage>
        <taxon>Bacteria</taxon>
        <taxon>Pseudomonadati</taxon>
        <taxon>Bacteroidota</taxon>
        <taxon>Bacteroidia</taxon>
        <taxon>Marinilabiliales</taxon>
        <taxon>Marinilabiliaceae</taxon>
        <taxon>Marinilabilia</taxon>
    </lineage>
</organism>
<evidence type="ECO:0000256" key="3">
    <source>
        <dbReference type="ARBA" id="ARBA00022723"/>
    </source>
</evidence>
<comment type="similarity">
    <text evidence="8">Belongs to the radical SAM superfamily. 7-carboxy-7-deazaguanine synthase family.</text>
</comment>
<dbReference type="GO" id="GO:0051539">
    <property type="term" value="F:4 iron, 4 sulfur cluster binding"/>
    <property type="evidence" value="ECO:0007669"/>
    <property type="project" value="UniProtKB-UniRule"/>
</dbReference>
<evidence type="ECO:0000256" key="5">
    <source>
        <dbReference type="ARBA" id="ARBA00023004"/>
    </source>
</evidence>
<dbReference type="SUPFAM" id="SSF102114">
    <property type="entry name" value="Radical SAM enzymes"/>
    <property type="match status" value="1"/>
</dbReference>
<comment type="subunit">
    <text evidence="8">Homodimer.</text>
</comment>
<comment type="cofactor">
    <cofactor evidence="8">
        <name>Mg(2+)</name>
        <dbReference type="ChEBI" id="CHEBI:18420"/>
    </cofactor>
</comment>
<accession>A0A368USG9</accession>
<evidence type="ECO:0000256" key="2">
    <source>
        <dbReference type="ARBA" id="ARBA00022691"/>
    </source>
</evidence>
<evidence type="ECO:0000313" key="11">
    <source>
        <dbReference type="Proteomes" id="UP000252733"/>
    </source>
</evidence>
<comment type="caution">
    <text evidence="10">The sequence shown here is derived from an EMBL/GenBank/DDBJ whole genome shotgun (WGS) entry which is preliminary data.</text>
</comment>
<dbReference type="InterPro" id="IPR013785">
    <property type="entry name" value="Aldolase_TIM"/>
</dbReference>
<evidence type="ECO:0000256" key="8">
    <source>
        <dbReference type="HAMAP-Rule" id="MF_00917"/>
    </source>
</evidence>
<feature type="binding site" evidence="8">
    <location>
        <begin position="37"/>
        <end position="39"/>
    </location>
    <ligand>
        <name>substrate</name>
    </ligand>
</feature>
<comment type="cofactor">
    <cofactor evidence="8">
        <name>[4Fe-4S] cluster</name>
        <dbReference type="ChEBI" id="CHEBI:49883"/>
    </cofactor>
    <text evidence="8">Binds 1 [4Fe-4S] cluster. The cluster is coordinated with 3 cysteines and an exchangeable S-adenosyl-L-methionine.</text>
</comment>
<feature type="binding site" evidence="8">
    <location>
        <position position="72"/>
    </location>
    <ligand>
        <name>[4Fe-4S] cluster</name>
        <dbReference type="ChEBI" id="CHEBI:49883"/>
        <note>4Fe-4S-S-AdoMet</note>
    </ligand>
</feature>
<reference evidence="10 11" key="1">
    <citation type="submission" date="2018-07" db="EMBL/GenBank/DDBJ databases">
        <title>Freshwater and sediment microbial communities from various areas in North America, analyzing microbe dynamics in response to fracking.</title>
        <authorList>
            <person name="Lamendella R."/>
        </authorList>
    </citation>
    <scope>NUCLEOTIDE SEQUENCE [LARGE SCALE GENOMIC DNA]</scope>
    <source>
        <strain evidence="10 11">160A</strain>
    </source>
</reference>
<dbReference type="PROSITE" id="PS51918">
    <property type="entry name" value="RADICAL_SAM"/>
    <property type="match status" value="1"/>
</dbReference>
<dbReference type="EMBL" id="QPIZ01000019">
    <property type="protein sequence ID" value="RCW31055.1"/>
    <property type="molecule type" value="Genomic_DNA"/>
</dbReference>
<comment type="catalytic activity">
    <reaction evidence="8">
        <text>6-carboxy-5,6,7,8-tetrahydropterin + H(+) = 7-carboxy-7-carbaguanine + NH4(+)</text>
        <dbReference type="Rhea" id="RHEA:27974"/>
        <dbReference type="ChEBI" id="CHEBI:15378"/>
        <dbReference type="ChEBI" id="CHEBI:28938"/>
        <dbReference type="ChEBI" id="CHEBI:61032"/>
        <dbReference type="ChEBI" id="CHEBI:61036"/>
        <dbReference type="EC" id="4.3.99.3"/>
    </reaction>
</comment>
<feature type="binding site" evidence="8">
    <location>
        <position position="60"/>
    </location>
    <ligand>
        <name>[4Fe-4S] cluster</name>
        <dbReference type="ChEBI" id="CHEBI:49883"/>
        <note>4Fe-4S-S-AdoMet</note>
    </ligand>
</feature>
<dbReference type="Pfam" id="PF04055">
    <property type="entry name" value="Radical_SAM"/>
    <property type="match status" value="1"/>
</dbReference>
<dbReference type="GO" id="GO:0008616">
    <property type="term" value="P:tRNA queuosine(34) biosynthetic process"/>
    <property type="evidence" value="ECO:0007669"/>
    <property type="project" value="UniProtKB-UniRule"/>
</dbReference>
<dbReference type="UniPathway" id="UPA00391"/>
<dbReference type="GO" id="GO:1904047">
    <property type="term" value="F:S-adenosyl-L-methionine binding"/>
    <property type="evidence" value="ECO:0007669"/>
    <property type="project" value="UniProtKB-UniRule"/>
</dbReference>
<dbReference type="PANTHER" id="PTHR42836:SF1">
    <property type="entry name" value="7-CARBOXY-7-DEAZAGUANINE SYNTHASE"/>
    <property type="match status" value="1"/>
</dbReference>
<evidence type="ECO:0000256" key="4">
    <source>
        <dbReference type="ARBA" id="ARBA00022842"/>
    </source>
</evidence>
<dbReference type="HAMAP" id="MF_00917">
    <property type="entry name" value="QueE"/>
    <property type="match status" value="1"/>
</dbReference>
<name>A0A368USG9_9BACT</name>
<keyword evidence="8" id="KW-0671">Queuosine biosynthesis</keyword>
<feature type="binding site" evidence="8">
    <location>
        <position position="56"/>
    </location>
    <ligand>
        <name>[4Fe-4S] cluster</name>
        <dbReference type="ChEBI" id="CHEBI:49883"/>
        <note>4Fe-4S-S-AdoMet</note>
    </ligand>
</feature>
<evidence type="ECO:0000256" key="1">
    <source>
        <dbReference type="ARBA" id="ARBA00022485"/>
    </source>
</evidence>
<evidence type="ECO:0000259" key="9">
    <source>
        <dbReference type="PROSITE" id="PS51918"/>
    </source>
</evidence>
<feature type="binding site" evidence="8">
    <location>
        <position position="74"/>
    </location>
    <ligand>
        <name>Mg(2+)</name>
        <dbReference type="ChEBI" id="CHEBI:18420"/>
    </ligand>
</feature>
<dbReference type="Proteomes" id="UP000252733">
    <property type="component" value="Unassembled WGS sequence"/>
</dbReference>
<dbReference type="GO" id="GO:0016840">
    <property type="term" value="F:carbon-nitrogen lyase activity"/>
    <property type="evidence" value="ECO:0007669"/>
    <property type="project" value="UniProtKB-UniRule"/>
</dbReference>
<protein>
    <recommendedName>
        <fullName evidence="8">7-carboxy-7-deazaguanine synthase</fullName>
        <shortName evidence="8">CDG synthase</shortName>
        <ecNumber evidence="8">4.3.99.3</ecNumber>
    </recommendedName>
    <alternativeName>
        <fullName evidence="8">Queuosine biosynthesis protein QueE</fullName>
    </alternativeName>
</protein>